<feature type="compositionally biased region" description="Polar residues" evidence="1">
    <location>
        <begin position="119"/>
        <end position="138"/>
    </location>
</feature>
<dbReference type="EMBL" id="GISG01219348">
    <property type="protein sequence ID" value="MBA4663115.1"/>
    <property type="molecule type" value="Transcribed_RNA"/>
</dbReference>
<reference evidence="2" key="2">
    <citation type="submission" date="2020-07" db="EMBL/GenBank/DDBJ databases">
        <authorList>
            <person name="Vera ALvarez R."/>
            <person name="Arias-Moreno D.M."/>
            <person name="Jimenez-Jacinto V."/>
            <person name="Jimenez-Bremont J.F."/>
            <person name="Swaminathan K."/>
            <person name="Moose S.P."/>
            <person name="Guerrero-Gonzalez M.L."/>
            <person name="Marino-Ramirez L."/>
            <person name="Landsman D."/>
            <person name="Rodriguez-Kessler M."/>
            <person name="Delgado-Sanchez P."/>
        </authorList>
    </citation>
    <scope>NUCLEOTIDE SEQUENCE</scope>
    <source>
        <tissue evidence="2">Cladode</tissue>
    </source>
</reference>
<proteinExistence type="predicted"/>
<dbReference type="AlphaFoldDB" id="A0A7C9ADL9"/>
<reference evidence="2" key="1">
    <citation type="journal article" date="2013" name="J. Plant Res.">
        <title>Effect of fungi and light on seed germination of three Opuntia species from semiarid lands of central Mexico.</title>
        <authorList>
            <person name="Delgado-Sanchez P."/>
            <person name="Jimenez-Bremont J.F."/>
            <person name="Guerrero-Gonzalez Mde L."/>
            <person name="Flores J."/>
        </authorList>
    </citation>
    <scope>NUCLEOTIDE SEQUENCE</scope>
    <source>
        <tissue evidence="2">Cladode</tissue>
    </source>
</reference>
<evidence type="ECO:0000256" key="1">
    <source>
        <dbReference type="SAM" id="MobiDB-lite"/>
    </source>
</evidence>
<protein>
    <submittedName>
        <fullName evidence="2">Uncharacterized protein</fullName>
    </submittedName>
</protein>
<evidence type="ECO:0000313" key="2">
    <source>
        <dbReference type="EMBL" id="MBA4663115.1"/>
    </source>
</evidence>
<sequence>MGHIRKDFLVITLKAALDYHLLLTSFLKPLQFIPPFILIHHFILSSFLSETLSSPNGVPPALLAAAASTSASSATGTAAAATSTSSAATAALVVGTVGHGGEMEGKREEASSNGGTGSQVGSKTESCRTVNGSRSQVAQRHPNV</sequence>
<accession>A0A7C9ADL9</accession>
<feature type="region of interest" description="Disordered" evidence="1">
    <location>
        <begin position="98"/>
        <end position="144"/>
    </location>
</feature>
<organism evidence="2">
    <name type="scientific">Opuntia streptacantha</name>
    <name type="common">Prickly pear cactus</name>
    <name type="synonym">Opuntia cardona</name>
    <dbReference type="NCBI Taxonomy" id="393608"/>
    <lineage>
        <taxon>Eukaryota</taxon>
        <taxon>Viridiplantae</taxon>
        <taxon>Streptophyta</taxon>
        <taxon>Embryophyta</taxon>
        <taxon>Tracheophyta</taxon>
        <taxon>Spermatophyta</taxon>
        <taxon>Magnoliopsida</taxon>
        <taxon>eudicotyledons</taxon>
        <taxon>Gunneridae</taxon>
        <taxon>Pentapetalae</taxon>
        <taxon>Caryophyllales</taxon>
        <taxon>Cactineae</taxon>
        <taxon>Cactaceae</taxon>
        <taxon>Opuntioideae</taxon>
        <taxon>Opuntia</taxon>
    </lineage>
</organism>
<feature type="compositionally biased region" description="Basic and acidic residues" evidence="1">
    <location>
        <begin position="101"/>
        <end position="110"/>
    </location>
</feature>
<dbReference type="EMBL" id="GISG01219347">
    <property type="protein sequence ID" value="MBA4663114.1"/>
    <property type="molecule type" value="Transcribed_RNA"/>
</dbReference>
<name>A0A7C9ADL9_OPUST</name>
<dbReference type="EMBL" id="GISG01219351">
    <property type="protein sequence ID" value="MBA4663118.1"/>
    <property type="molecule type" value="Transcribed_RNA"/>
</dbReference>